<dbReference type="SMART" id="SM00900">
    <property type="entry name" value="FMN_bind"/>
    <property type="match status" value="1"/>
</dbReference>
<keyword evidence="2" id="KW-0732">Signal</keyword>
<name>A0AA37J0F0_9FIRM</name>
<dbReference type="Proteomes" id="UP001055185">
    <property type="component" value="Unassembled WGS sequence"/>
</dbReference>
<dbReference type="GO" id="GO:0010181">
    <property type="term" value="F:FMN binding"/>
    <property type="evidence" value="ECO:0007669"/>
    <property type="project" value="InterPro"/>
</dbReference>
<feature type="signal peptide" evidence="2">
    <location>
        <begin position="1"/>
        <end position="28"/>
    </location>
</feature>
<evidence type="ECO:0000256" key="2">
    <source>
        <dbReference type="SAM" id="SignalP"/>
    </source>
</evidence>
<proteinExistence type="predicted"/>
<reference evidence="4" key="1">
    <citation type="journal article" date="2022" name="Int. J. Syst. Evol. Microbiol.">
        <title>Genome-based, phenotypic and chemotaxonomic classification of Faecalibacterium strains: proposal of three novel species Faecalibacterium duncaniae sp. nov., Faecalibacterium hattorii sp. nov. and Faecalibacterium gallinarum sp. nov. .</title>
        <authorList>
            <person name="Sakamoto M."/>
            <person name="Sakurai N."/>
            <person name="Tanno H."/>
            <person name="Iino T."/>
            <person name="Ohkuma M."/>
            <person name="Endo A."/>
        </authorList>
    </citation>
    <scope>NUCLEOTIDE SEQUENCE</scope>
    <source>
        <strain evidence="4">JCM 17207</strain>
    </source>
</reference>
<keyword evidence="5" id="KW-1185">Reference proteome</keyword>
<feature type="compositionally biased region" description="Low complexity" evidence="1">
    <location>
        <begin position="36"/>
        <end position="51"/>
    </location>
</feature>
<dbReference type="Pfam" id="PF04205">
    <property type="entry name" value="FMN_bind"/>
    <property type="match status" value="1"/>
</dbReference>
<dbReference type="RefSeq" id="WP_238317873.1">
    <property type="nucleotide sequence ID" value="NZ_BQKV01000104.1"/>
</dbReference>
<gene>
    <name evidence="4" type="ORF">JCM17207_22870</name>
</gene>
<evidence type="ECO:0000259" key="3">
    <source>
        <dbReference type="SMART" id="SM00900"/>
    </source>
</evidence>
<evidence type="ECO:0000313" key="4">
    <source>
        <dbReference type="EMBL" id="GJN65662.1"/>
    </source>
</evidence>
<sequence length="140" mass="13603">MKYLAKIAAVCALALCMVACGDSASSTAASSTAASSTAASSEAGSEASAEGGYTGTQTASATGMGDLSVTLTFENGVVTDCEIDASNETPDIGQVAAEDLAQAIVDGNTPNVDAVASATITSDAVVEAAQACFDAAEVAY</sequence>
<feature type="chain" id="PRO_5041286142" evidence="2">
    <location>
        <begin position="29"/>
        <end position="140"/>
    </location>
</feature>
<dbReference type="EMBL" id="BQKV01000104">
    <property type="protein sequence ID" value="GJN65662.1"/>
    <property type="molecule type" value="Genomic_DNA"/>
</dbReference>
<evidence type="ECO:0000256" key="1">
    <source>
        <dbReference type="SAM" id="MobiDB-lite"/>
    </source>
</evidence>
<feature type="domain" description="FMN-binding" evidence="3">
    <location>
        <begin position="63"/>
        <end position="136"/>
    </location>
</feature>
<accession>A0AA37J0F0</accession>
<evidence type="ECO:0000313" key="5">
    <source>
        <dbReference type="Proteomes" id="UP001055185"/>
    </source>
</evidence>
<organism evidence="4 5">
    <name type="scientific">Faecalibacterium gallinarum</name>
    <dbReference type="NCBI Taxonomy" id="2903556"/>
    <lineage>
        <taxon>Bacteria</taxon>
        <taxon>Bacillati</taxon>
        <taxon>Bacillota</taxon>
        <taxon>Clostridia</taxon>
        <taxon>Eubacteriales</taxon>
        <taxon>Oscillospiraceae</taxon>
        <taxon>Faecalibacterium</taxon>
    </lineage>
</organism>
<dbReference type="InterPro" id="IPR007329">
    <property type="entry name" value="FMN-bd"/>
</dbReference>
<dbReference type="AlphaFoldDB" id="A0AA37J0F0"/>
<comment type="caution">
    <text evidence="4">The sequence shown here is derived from an EMBL/GenBank/DDBJ whole genome shotgun (WGS) entry which is preliminary data.</text>
</comment>
<protein>
    <submittedName>
        <fullName evidence="4">FMN-binding protein</fullName>
    </submittedName>
</protein>
<feature type="region of interest" description="Disordered" evidence="1">
    <location>
        <begin position="36"/>
        <end position="60"/>
    </location>
</feature>
<dbReference type="Gene3D" id="3.90.1010.20">
    <property type="match status" value="1"/>
</dbReference>
<dbReference type="GO" id="GO:0016020">
    <property type="term" value="C:membrane"/>
    <property type="evidence" value="ECO:0007669"/>
    <property type="project" value="InterPro"/>
</dbReference>